<evidence type="ECO:0000313" key="5">
    <source>
        <dbReference type="Proteomes" id="UP001240777"/>
    </source>
</evidence>
<dbReference type="RefSeq" id="WP_305516919.1">
    <property type="nucleotide sequence ID" value="NZ_JAUPEV010000005.1"/>
</dbReference>
<dbReference type="AlphaFoldDB" id="A0AA90PJS8"/>
<comment type="caution">
    <text evidence="3">The sequence shown here is derived from an EMBL/GenBank/DDBJ whole genome shotgun (WGS) entry which is preliminary data.</text>
</comment>
<feature type="region of interest" description="Disordered" evidence="1">
    <location>
        <begin position="138"/>
        <end position="190"/>
    </location>
</feature>
<dbReference type="Proteomes" id="UP001177258">
    <property type="component" value="Unassembled WGS sequence"/>
</dbReference>
<keyword evidence="5" id="KW-1185">Reference proteome</keyword>
<evidence type="ECO:0000313" key="3">
    <source>
        <dbReference type="EMBL" id="MDP2538800.1"/>
    </source>
</evidence>
<protein>
    <submittedName>
        <fullName evidence="3">Uncharacterized protein</fullName>
    </submittedName>
</protein>
<feature type="compositionally biased region" description="Basic and acidic residues" evidence="1">
    <location>
        <begin position="154"/>
        <end position="163"/>
    </location>
</feature>
<reference evidence="2" key="2">
    <citation type="submission" date="2023-07" db="EMBL/GenBank/DDBJ databases">
        <authorList>
            <person name="Aydin F."/>
            <person name="Tarhane S."/>
            <person name="Saticioglu I.B."/>
            <person name="Karakaya E."/>
            <person name="Abay S."/>
            <person name="Guran O."/>
            <person name="Bozkurt E."/>
            <person name="Uzum N."/>
            <person name="Olgun K."/>
            <person name="Jablonski D."/>
        </authorList>
    </citation>
    <scope>NUCLEOTIDE SEQUENCE</scope>
    <source>
        <strain evidence="2">Faydin-H75</strain>
    </source>
</reference>
<evidence type="ECO:0000313" key="2">
    <source>
        <dbReference type="EMBL" id="MDO7253074.1"/>
    </source>
</evidence>
<evidence type="ECO:0000256" key="1">
    <source>
        <dbReference type="SAM" id="MobiDB-lite"/>
    </source>
</evidence>
<dbReference type="EMBL" id="JAUPEV010000005">
    <property type="protein sequence ID" value="MDO7253074.1"/>
    <property type="molecule type" value="Genomic_DNA"/>
</dbReference>
<accession>A0AA90PJS8</accession>
<gene>
    <name evidence="2" type="ORF">Q5I04_04010</name>
    <name evidence="3" type="ORF">Q5I06_03255</name>
</gene>
<sequence>MSELEIFELGLALAKALGGDKEAIADIALLYRRHPEMFENFQDVVKTIEEVIKDPEIIMKAKTEGALLAIKELDGNKMGEIAIQNDNGTNVVFHTNKKRIKELEKIKQSLVETPTPSTHRSKSAGELMKEKILSSGTNAHSMIATENILPQTDKSQEAQKEQRSSASQIQKPKYKEEDTNTLNSTKRRKR</sequence>
<name>A0AA90PJS8_9HELI</name>
<proteinExistence type="predicted"/>
<evidence type="ECO:0000313" key="4">
    <source>
        <dbReference type="Proteomes" id="UP001177258"/>
    </source>
</evidence>
<reference evidence="2 4" key="3">
    <citation type="journal article" date="2024" name="Syst. Appl. Microbiol.">
        <title>Helicobacter cappadocius sp. nov., from lizards: The first psychrotrophic Helicobacter species.</title>
        <authorList>
            <person name="Aydin F."/>
            <person name="Tarhane S."/>
            <person name="Karakaya E."/>
            <person name="Abay S."/>
            <person name="Kayman T."/>
            <person name="Guran O."/>
            <person name="Bozkurt E."/>
            <person name="Uzum N."/>
            <person name="Avci A."/>
            <person name="Olgun K."/>
            <person name="Jablonski D."/>
            <person name="Guran C."/>
            <person name="Burcin Saticioglu I."/>
        </authorList>
    </citation>
    <scope>NUCLEOTIDE SEQUENCE [LARGE SCALE GENOMIC DNA]</scope>
    <source>
        <strain evidence="2">Faydin-H75</strain>
        <strain evidence="4">faydin-H76</strain>
    </source>
</reference>
<reference evidence="3 5" key="1">
    <citation type="submission" date="2023-07" db="EMBL/GenBank/DDBJ databases">
        <title>Unpublished Manusciprt.</title>
        <authorList>
            <person name="Aydin F."/>
            <person name="Tarhane S."/>
            <person name="Saticioglu I.B."/>
            <person name="Karakaya E."/>
            <person name="Abay S."/>
            <person name="Guran O."/>
            <person name="Bozkurt E."/>
            <person name="Uzum N."/>
            <person name="Olgun K."/>
            <person name="Jablonski D."/>
        </authorList>
    </citation>
    <scope>NUCLEOTIDE SEQUENCE</scope>
    <source>
        <strain evidence="5">faydin-H75</strain>
        <strain evidence="3">Faydin-H76</strain>
    </source>
</reference>
<organism evidence="3 4">
    <name type="scientific">Helicobacter cappadocius</name>
    <dbReference type="NCBI Taxonomy" id="3063998"/>
    <lineage>
        <taxon>Bacteria</taxon>
        <taxon>Pseudomonadati</taxon>
        <taxon>Campylobacterota</taxon>
        <taxon>Epsilonproteobacteria</taxon>
        <taxon>Campylobacterales</taxon>
        <taxon>Helicobacteraceae</taxon>
        <taxon>Helicobacter</taxon>
    </lineage>
</organism>
<dbReference type="EMBL" id="JAUYZK010000003">
    <property type="protein sequence ID" value="MDP2538800.1"/>
    <property type="molecule type" value="Genomic_DNA"/>
</dbReference>
<dbReference type="Proteomes" id="UP001240777">
    <property type="component" value="Unassembled WGS sequence"/>
</dbReference>